<organism evidence="4 5">
    <name type="scientific">Penicillium frequentans</name>
    <dbReference type="NCBI Taxonomy" id="3151616"/>
    <lineage>
        <taxon>Eukaryota</taxon>
        <taxon>Fungi</taxon>
        <taxon>Dikarya</taxon>
        <taxon>Ascomycota</taxon>
        <taxon>Pezizomycotina</taxon>
        <taxon>Eurotiomycetes</taxon>
        <taxon>Eurotiomycetidae</taxon>
        <taxon>Eurotiales</taxon>
        <taxon>Aspergillaceae</taxon>
        <taxon>Penicillium</taxon>
    </lineage>
</organism>
<accession>A0AAD6CMY2</accession>
<dbReference type="AlphaFoldDB" id="A0AAD6CMY2"/>
<dbReference type="Gene3D" id="3.10.450.50">
    <property type="match status" value="1"/>
</dbReference>
<dbReference type="Pfam" id="PF02982">
    <property type="entry name" value="Scytalone_dh"/>
    <property type="match status" value="1"/>
</dbReference>
<sequence length="174" mass="20093">MSDLFEIYIPDNLRFQDYIAIVQTARVWADGYDRKSFPRLLAALAPKVTVDYTLIVSGWGREEYTAHEFASKWLSAEHLGLKPLATQHLLAQPYFKYVGEGEIVVEWQQLASHGRRDDEHRDTSGSITETSDGRTYMEHQFVKVDGKWKIARITPSLIYQTGDFMHIRRPVDSD</sequence>
<keyword evidence="2" id="KW-0456">Lyase</keyword>
<dbReference type="InterPro" id="IPR032710">
    <property type="entry name" value="NTF2-like_dom_sf"/>
</dbReference>
<evidence type="ECO:0000256" key="1">
    <source>
        <dbReference type="ARBA" id="ARBA00008584"/>
    </source>
</evidence>
<reference evidence="4 5" key="1">
    <citation type="journal article" date="2023" name="IMA Fungus">
        <title>Comparative genomic study of the Penicillium genus elucidates a diverse pangenome and 15 lateral gene transfer events.</title>
        <authorList>
            <person name="Petersen C."/>
            <person name="Sorensen T."/>
            <person name="Nielsen M.R."/>
            <person name="Sondergaard T.E."/>
            <person name="Sorensen J.L."/>
            <person name="Fitzpatrick D.A."/>
            <person name="Frisvad J.C."/>
            <person name="Nielsen K.L."/>
        </authorList>
    </citation>
    <scope>NUCLEOTIDE SEQUENCE [LARGE SCALE GENOMIC DNA]</scope>
    <source>
        <strain evidence="4 5">IBT 35679</strain>
    </source>
</reference>
<evidence type="ECO:0000313" key="4">
    <source>
        <dbReference type="EMBL" id="KAJ5526464.1"/>
    </source>
</evidence>
<dbReference type="GO" id="GO:0016829">
    <property type="term" value="F:lyase activity"/>
    <property type="evidence" value="ECO:0007669"/>
    <property type="project" value="UniProtKB-KW"/>
</dbReference>
<evidence type="ECO:0000256" key="2">
    <source>
        <dbReference type="ARBA" id="ARBA00023239"/>
    </source>
</evidence>
<evidence type="ECO:0000259" key="3">
    <source>
        <dbReference type="Pfam" id="PF02982"/>
    </source>
</evidence>
<protein>
    <submittedName>
        <fullName evidence="4">Scytalone dehydratase</fullName>
    </submittedName>
</protein>
<comment type="caution">
    <text evidence="4">The sequence shown here is derived from an EMBL/GenBank/DDBJ whole genome shotgun (WGS) entry which is preliminary data.</text>
</comment>
<dbReference type="EMBL" id="JAQIZZ010000008">
    <property type="protein sequence ID" value="KAJ5526464.1"/>
    <property type="molecule type" value="Genomic_DNA"/>
</dbReference>
<comment type="similarity">
    <text evidence="1">Belongs to the scytalone dehydratase family.</text>
</comment>
<dbReference type="InterPro" id="IPR049884">
    <property type="entry name" value="Scytalone_dh"/>
</dbReference>
<dbReference type="SUPFAM" id="SSF54427">
    <property type="entry name" value="NTF2-like"/>
    <property type="match status" value="1"/>
</dbReference>
<gene>
    <name evidence="4" type="ORF">N7494_013114</name>
</gene>
<evidence type="ECO:0000313" key="5">
    <source>
        <dbReference type="Proteomes" id="UP001220324"/>
    </source>
</evidence>
<feature type="domain" description="Scytalone dehydratase-like" evidence="3">
    <location>
        <begin position="12"/>
        <end position="167"/>
    </location>
</feature>
<proteinExistence type="inferred from homology"/>
<keyword evidence="5" id="KW-1185">Reference proteome</keyword>
<name>A0AAD6CMY2_9EURO</name>
<dbReference type="Proteomes" id="UP001220324">
    <property type="component" value="Unassembled WGS sequence"/>
</dbReference>